<dbReference type="CDD" id="cd00685">
    <property type="entry name" value="Trans_IPPS_HT"/>
    <property type="match status" value="1"/>
</dbReference>
<evidence type="ECO:0000256" key="2">
    <source>
        <dbReference type="ARBA" id="ARBA00006706"/>
    </source>
</evidence>
<sequence>MSIATSPNKNQEKNVLQSFTQLSDIFEEKFSRRHFPEDPQQLYDASQYLLTVRGKRIRPVMCLMANEMFEKINEDSFAVAFAIELFHNFTLIHDDIMDRAPLRRGMETVHTKYGESTALLAGDVVLITAYENLNCINNKYLHSILNLFNSTAKKVCEGQQLDMEFEMQQQVSFDDYVKMIGLKTSVLLAASLQMGAILGGAGLGNQDNLYEFGKNLGIAFQIQDDYLDAFGDPQKFGKKPGGDIMANKKTFLWLRALEAASSQQKNKLSELLLRNDENKIEEMLQVYKSCNIDDWAKELKQKYFALAMRHLEEMAVVSARKKPLSQLAEYLMDRDV</sequence>
<evidence type="ECO:0000313" key="8">
    <source>
        <dbReference type="Proteomes" id="UP000267223"/>
    </source>
</evidence>
<comment type="caution">
    <text evidence="7">The sequence shown here is derived from an EMBL/GenBank/DDBJ whole genome shotgun (WGS) entry which is preliminary data.</text>
</comment>
<reference evidence="7 8" key="1">
    <citation type="submission" date="2018-11" db="EMBL/GenBank/DDBJ databases">
        <title>Draft genome sequence of Ferruginibacter sp. BO-59.</title>
        <authorList>
            <person name="Im W.T."/>
        </authorList>
    </citation>
    <scope>NUCLEOTIDE SEQUENCE [LARGE SCALE GENOMIC DNA]</scope>
    <source>
        <strain evidence="7 8">BO-59</strain>
    </source>
</reference>
<dbReference type="Pfam" id="PF00348">
    <property type="entry name" value="polyprenyl_synt"/>
    <property type="match status" value="1"/>
</dbReference>
<dbReference type="PANTHER" id="PTHR12001">
    <property type="entry name" value="GERANYLGERANYL PYROPHOSPHATE SYNTHASE"/>
    <property type="match status" value="1"/>
</dbReference>
<keyword evidence="4" id="KW-0479">Metal-binding</keyword>
<evidence type="ECO:0000256" key="3">
    <source>
        <dbReference type="ARBA" id="ARBA00022679"/>
    </source>
</evidence>
<dbReference type="AlphaFoldDB" id="A0A3M9N235"/>
<evidence type="ECO:0000256" key="5">
    <source>
        <dbReference type="ARBA" id="ARBA00022842"/>
    </source>
</evidence>
<dbReference type="InterPro" id="IPR000092">
    <property type="entry name" value="Polyprenyl_synt"/>
</dbReference>
<accession>A0A3M9N235</accession>
<keyword evidence="3 6" id="KW-0808">Transferase</keyword>
<name>A0A3M9N235_9BACT</name>
<dbReference type="Gene3D" id="1.10.600.10">
    <property type="entry name" value="Farnesyl Diphosphate Synthase"/>
    <property type="match status" value="1"/>
</dbReference>
<gene>
    <name evidence="7" type="ORF">EFY79_20960</name>
</gene>
<dbReference type="PANTHER" id="PTHR12001:SF85">
    <property type="entry name" value="SHORT CHAIN ISOPRENYL DIPHOSPHATE SYNTHASE"/>
    <property type="match status" value="1"/>
</dbReference>
<dbReference type="PROSITE" id="PS00723">
    <property type="entry name" value="POLYPRENYL_SYNTHASE_1"/>
    <property type="match status" value="1"/>
</dbReference>
<dbReference type="GO" id="GO:0008299">
    <property type="term" value="P:isoprenoid biosynthetic process"/>
    <property type="evidence" value="ECO:0007669"/>
    <property type="project" value="InterPro"/>
</dbReference>
<dbReference type="SUPFAM" id="SSF48576">
    <property type="entry name" value="Terpenoid synthases"/>
    <property type="match status" value="1"/>
</dbReference>
<comment type="similarity">
    <text evidence="2 6">Belongs to the FPP/GGPP synthase family.</text>
</comment>
<dbReference type="GO" id="GO:0046872">
    <property type="term" value="F:metal ion binding"/>
    <property type="evidence" value="ECO:0007669"/>
    <property type="project" value="UniProtKB-KW"/>
</dbReference>
<evidence type="ECO:0000256" key="6">
    <source>
        <dbReference type="RuleBase" id="RU004466"/>
    </source>
</evidence>
<evidence type="ECO:0000313" key="7">
    <source>
        <dbReference type="EMBL" id="RNI31859.1"/>
    </source>
</evidence>
<dbReference type="InterPro" id="IPR033749">
    <property type="entry name" value="Polyprenyl_synt_CS"/>
</dbReference>
<organism evidence="7 8">
    <name type="scientific">Hanamia caeni</name>
    <dbReference type="NCBI Taxonomy" id="2294116"/>
    <lineage>
        <taxon>Bacteria</taxon>
        <taxon>Pseudomonadati</taxon>
        <taxon>Bacteroidota</taxon>
        <taxon>Chitinophagia</taxon>
        <taxon>Chitinophagales</taxon>
        <taxon>Chitinophagaceae</taxon>
        <taxon>Hanamia</taxon>
    </lineage>
</organism>
<dbReference type="OrthoDB" id="9805316at2"/>
<evidence type="ECO:0000256" key="1">
    <source>
        <dbReference type="ARBA" id="ARBA00001946"/>
    </source>
</evidence>
<dbReference type="RefSeq" id="WP_123122721.1">
    <property type="nucleotide sequence ID" value="NZ_RJJR01000030.1"/>
</dbReference>
<keyword evidence="5" id="KW-0460">Magnesium</keyword>
<comment type="cofactor">
    <cofactor evidence="1">
        <name>Mg(2+)</name>
        <dbReference type="ChEBI" id="CHEBI:18420"/>
    </cofactor>
</comment>
<evidence type="ECO:0000256" key="4">
    <source>
        <dbReference type="ARBA" id="ARBA00022723"/>
    </source>
</evidence>
<dbReference type="Proteomes" id="UP000267223">
    <property type="component" value="Unassembled WGS sequence"/>
</dbReference>
<dbReference type="GO" id="GO:0004659">
    <property type="term" value="F:prenyltransferase activity"/>
    <property type="evidence" value="ECO:0007669"/>
    <property type="project" value="InterPro"/>
</dbReference>
<dbReference type="SFLD" id="SFLDG01017">
    <property type="entry name" value="Polyprenyl_Transferase_Like"/>
    <property type="match status" value="1"/>
</dbReference>
<dbReference type="InterPro" id="IPR008949">
    <property type="entry name" value="Isoprenoid_synthase_dom_sf"/>
</dbReference>
<dbReference type="SFLD" id="SFLDS00005">
    <property type="entry name" value="Isoprenoid_Synthase_Type_I"/>
    <property type="match status" value="1"/>
</dbReference>
<protein>
    <submittedName>
        <fullName evidence="7">Polyprenyl synthetase family protein</fullName>
    </submittedName>
</protein>
<proteinExistence type="inferred from homology"/>
<dbReference type="PROSITE" id="PS00444">
    <property type="entry name" value="POLYPRENYL_SYNTHASE_2"/>
    <property type="match status" value="1"/>
</dbReference>
<keyword evidence="8" id="KW-1185">Reference proteome</keyword>
<dbReference type="EMBL" id="RJJR01000030">
    <property type="protein sequence ID" value="RNI31859.1"/>
    <property type="molecule type" value="Genomic_DNA"/>
</dbReference>